<protein>
    <submittedName>
        <fullName evidence="1">Uncharacterized protein</fullName>
    </submittedName>
</protein>
<organism evidence="1">
    <name type="scientific">Cucumis melo</name>
    <name type="common">Muskmelon</name>
    <dbReference type="NCBI Taxonomy" id="3656"/>
    <lineage>
        <taxon>Eukaryota</taxon>
        <taxon>Viridiplantae</taxon>
        <taxon>Streptophyta</taxon>
        <taxon>Embryophyta</taxon>
        <taxon>Tracheophyta</taxon>
        <taxon>Spermatophyta</taxon>
        <taxon>Magnoliopsida</taxon>
        <taxon>eudicotyledons</taxon>
        <taxon>Gunneridae</taxon>
        <taxon>Pentapetalae</taxon>
        <taxon>rosids</taxon>
        <taxon>fabids</taxon>
        <taxon>Cucurbitales</taxon>
        <taxon>Cucurbitaceae</taxon>
        <taxon>Benincaseae</taxon>
        <taxon>Cucumis</taxon>
    </lineage>
</organism>
<name>A0A9I9CD06_CUCME</name>
<sequence>MEAAANVRRGYAHRRRWRRQCWRCRRIRRRLKRAVGRCRMEKR</sequence>
<dbReference type="Gramene" id="MELO3C001469.2.1">
    <property type="protein sequence ID" value="MELO3C001469.2.1"/>
    <property type="gene ID" value="MELO3C001469.2"/>
</dbReference>
<dbReference type="EnsemblPlants" id="MELO3C001469.2.1">
    <property type="protein sequence ID" value="MELO3C001469.2.1"/>
    <property type="gene ID" value="MELO3C001469.2"/>
</dbReference>
<evidence type="ECO:0000313" key="1">
    <source>
        <dbReference type="EnsemblPlants" id="MELO3C001469.2.1"/>
    </source>
</evidence>
<reference evidence="1" key="1">
    <citation type="submission" date="2023-03" db="UniProtKB">
        <authorList>
            <consortium name="EnsemblPlants"/>
        </authorList>
    </citation>
    <scope>IDENTIFICATION</scope>
</reference>
<dbReference type="AlphaFoldDB" id="A0A9I9CD06"/>
<accession>A0A9I9CD06</accession>
<proteinExistence type="predicted"/>